<accession>A0A238VBU6</accession>
<evidence type="ECO:0000313" key="1">
    <source>
        <dbReference type="EMBL" id="SNR31870.1"/>
    </source>
</evidence>
<proteinExistence type="predicted"/>
<dbReference type="EMBL" id="FZNX01000001">
    <property type="protein sequence ID" value="SNR31870.1"/>
    <property type="molecule type" value="Genomic_DNA"/>
</dbReference>
<protein>
    <submittedName>
        <fullName evidence="1">Arsenate reductase</fullName>
    </submittedName>
</protein>
<dbReference type="OrthoDB" id="9793058at2"/>
<dbReference type="PANTHER" id="PTHR43428:SF1">
    <property type="entry name" value="ARSENATE REDUCTASE"/>
    <property type="match status" value="1"/>
</dbReference>
<keyword evidence="2" id="KW-1185">Reference proteome</keyword>
<dbReference type="InterPro" id="IPR036196">
    <property type="entry name" value="Ptyr_pPase_sf"/>
</dbReference>
<dbReference type="AlphaFoldDB" id="A0A238VBU6"/>
<name>A0A238VBU6_9FLAO</name>
<dbReference type="Proteomes" id="UP000198412">
    <property type="component" value="Unassembled WGS sequence"/>
</dbReference>
<reference evidence="2" key="1">
    <citation type="submission" date="2017-06" db="EMBL/GenBank/DDBJ databases">
        <authorList>
            <person name="Varghese N."/>
            <person name="Submissions S."/>
        </authorList>
    </citation>
    <scope>NUCLEOTIDE SEQUENCE [LARGE SCALE GENOMIC DNA]</scope>
    <source>
        <strain evidence="2">DSM 27993</strain>
    </source>
</reference>
<sequence length="210" mass="24350">MIKTVAIKTEVFFKNSLKELIINKSRRELLSEIALFISNELKKDKTVNLNFICTHNSRRSQLSQVWANYATHFYKLKNIENFSGGTAVTAFYRNTVKTLQEVGFDFQILEFSHQNPKYLISYDNFTKPIIGFSKIYDDVHNTKPFIAIRTCSNADENCPFIPDAIKRFHLPFTDPKSYDGTLSQAEKYREASKQIAGEIHFIFKLIKESI</sequence>
<dbReference type="RefSeq" id="WP_089376622.1">
    <property type="nucleotide sequence ID" value="NZ_FZNX01000001.1"/>
</dbReference>
<evidence type="ECO:0000313" key="2">
    <source>
        <dbReference type="Proteomes" id="UP000198412"/>
    </source>
</evidence>
<gene>
    <name evidence="1" type="ORF">SAMN04488111_0254</name>
</gene>
<dbReference type="Gene3D" id="3.40.50.2300">
    <property type="match status" value="1"/>
</dbReference>
<dbReference type="PANTHER" id="PTHR43428">
    <property type="entry name" value="ARSENATE REDUCTASE"/>
    <property type="match status" value="1"/>
</dbReference>
<organism evidence="1 2">
    <name type="scientific">Lutibacter flavus</name>
    <dbReference type="NCBI Taxonomy" id="691689"/>
    <lineage>
        <taxon>Bacteria</taxon>
        <taxon>Pseudomonadati</taxon>
        <taxon>Bacteroidota</taxon>
        <taxon>Flavobacteriia</taxon>
        <taxon>Flavobacteriales</taxon>
        <taxon>Flavobacteriaceae</taxon>
        <taxon>Lutibacter</taxon>
    </lineage>
</organism>
<dbReference type="SUPFAM" id="SSF52788">
    <property type="entry name" value="Phosphotyrosine protein phosphatases I"/>
    <property type="match status" value="1"/>
</dbReference>